<dbReference type="PANTHER" id="PTHR11102:SF147">
    <property type="entry name" value="SEL1L ADAPTOR SUBUNIT OF ERAD E3 UBIQUITIN LIGASE"/>
    <property type="match status" value="1"/>
</dbReference>
<feature type="signal peptide" evidence="2">
    <location>
        <begin position="1"/>
        <end position="28"/>
    </location>
</feature>
<comment type="similarity">
    <text evidence="1">Belongs to the sel-1 family.</text>
</comment>
<dbReference type="InterPro" id="IPR011990">
    <property type="entry name" value="TPR-like_helical_dom_sf"/>
</dbReference>
<keyword evidence="4" id="KW-1185">Reference proteome</keyword>
<comment type="caution">
    <text evidence="3">The sequence shown here is derived from an EMBL/GenBank/DDBJ whole genome shotgun (WGS) entry which is preliminary data.</text>
</comment>
<dbReference type="PANTHER" id="PTHR11102">
    <property type="entry name" value="SEL-1-LIKE PROTEIN"/>
    <property type="match status" value="1"/>
</dbReference>
<dbReference type="Gene3D" id="1.25.40.10">
    <property type="entry name" value="Tetratricopeptide repeat domain"/>
    <property type="match status" value="1"/>
</dbReference>
<dbReference type="AlphaFoldDB" id="A0A812SCY7"/>
<evidence type="ECO:0000313" key="4">
    <source>
        <dbReference type="Proteomes" id="UP000604046"/>
    </source>
</evidence>
<dbReference type="GO" id="GO:0005789">
    <property type="term" value="C:endoplasmic reticulum membrane"/>
    <property type="evidence" value="ECO:0007669"/>
    <property type="project" value="TreeGrafter"/>
</dbReference>
<dbReference type="SUPFAM" id="SSF81901">
    <property type="entry name" value="HCP-like"/>
    <property type="match status" value="1"/>
</dbReference>
<name>A0A812SCY7_9DINO</name>
<keyword evidence="2" id="KW-0732">Signal</keyword>
<dbReference type="Proteomes" id="UP000604046">
    <property type="component" value="Unassembled WGS sequence"/>
</dbReference>
<dbReference type="Pfam" id="PF08238">
    <property type="entry name" value="Sel1"/>
    <property type="match status" value="4"/>
</dbReference>
<dbReference type="InterPro" id="IPR006597">
    <property type="entry name" value="Sel1-like"/>
</dbReference>
<accession>A0A812SCY7</accession>
<reference evidence="3" key="1">
    <citation type="submission" date="2021-02" db="EMBL/GenBank/DDBJ databases">
        <authorList>
            <person name="Dougan E. K."/>
            <person name="Rhodes N."/>
            <person name="Thang M."/>
            <person name="Chan C."/>
        </authorList>
    </citation>
    <scope>NUCLEOTIDE SEQUENCE</scope>
</reference>
<dbReference type="GO" id="GO:0036503">
    <property type="term" value="P:ERAD pathway"/>
    <property type="evidence" value="ECO:0007669"/>
    <property type="project" value="TreeGrafter"/>
</dbReference>
<sequence>MLSGGSSRCRYAALVLLAVAGRAFVGWAGEARQLSRVPRAGVEETYTEGFQCLKSGTDFKRGVRCLQEAAEMGFSVADTDLGTLYAEGQFGVQQDYTLANYHLERGAEGGDSRAHFQLGVFKLRGKNGFPTDKKAAARHFRIAGEAGCRPALRNLSRMFATGDGIPQDSRMAVQCLVRAAERSDTMQELLEKMRSGTLDRDTADKLQEHMERMRQKLANDPDFNPTADFGV</sequence>
<evidence type="ECO:0000256" key="2">
    <source>
        <dbReference type="SAM" id="SignalP"/>
    </source>
</evidence>
<feature type="chain" id="PRO_5032614057" evidence="2">
    <location>
        <begin position="29"/>
        <end position="231"/>
    </location>
</feature>
<dbReference type="InterPro" id="IPR050767">
    <property type="entry name" value="Sel1_AlgK"/>
</dbReference>
<proteinExistence type="inferred from homology"/>
<evidence type="ECO:0000313" key="3">
    <source>
        <dbReference type="EMBL" id="CAE7474255.1"/>
    </source>
</evidence>
<protein>
    <submittedName>
        <fullName evidence="3">HRD3A protein</fullName>
    </submittedName>
</protein>
<gene>
    <name evidence="3" type="primary">HRD3A</name>
    <name evidence="3" type="ORF">SNAT2548_LOCUS26644</name>
</gene>
<dbReference type="SMART" id="SM00671">
    <property type="entry name" value="SEL1"/>
    <property type="match status" value="3"/>
</dbReference>
<dbReference type="OrthoDB" id="2148946at2759"/>
<organism evidence="3 4">
    <name type="scientific">Symbiodinium natans</name>
    <dbReference type="NCBI Taxonomy" id="878477"/>
    <lineage>
        <taxon>Eukaryota</taxon>
        <taxon>Sar</taxon>
        <taxon>Alveolata</taxon>
        <taxon>Dinophyceae</taxon>
        <taxon>Suessiales</taxon>
        <taxon>Symbiodiniaceae</taxon>
        <taxon>Symbiodinium</taxon>
    </lineage>
</organism>
<dbReference type="EMBL" id="CAJNDS010002436">
    <property type="protein sequence ID" value="CAE7474255.1"/>
    <property type="molecule type" value="Genomic_DNA"/>
</dbReference>
<evidence type="ECO:0000256" key="1">
    <source>
        <dbReference type="ARBA" id="ARBA00038101"/>
    </source>
</evidence>